<feature type="compositionally biased region" description="Basic and acidic residues" evidence="7">
    <location>
        <begin position="4029"/>
        <end position="4042"/>
    </location>
</feature>
<feature type="domain" description="ELK" evidence="8">
    <location>
        <begin position="1909"/>
        <end position="1930"/>
    </location>
</feature>
<feature type="domain" description="ELK" evidence="8">
    <location>
        <begin position="1421"/>
        <end position="1444"/>
    </location>
</feature>
<keyword evidence="10" id="KW-1185">Reference proteome</keyword>
<evidence type="ECO:0000256" key="6">
    <source>
        <dbReference type="SAM" id="Coils"/>
    </source>
</evidence>
<dbReference type="EMBL" id="SWJQ01000080">
    <property type="protein sequence ID" value="TRZ23237.1"/>
    <property type="molecule type" value="Genomic_DNA"/>
</dbReference>
<dbReference type="InterPro" id="IPR019528">
    <property type="entry name" value="PACT_domain"/>
</dbReference>
<feature type="region of interest" description="Disordered" evidence="7">
    <location>
        <begin position="4445"/>
        <end position="4465"/>
    </location>
</feature>
<dbReference type="GO" id="GO:0007165">
    <property type="term" value="P:signal transduction"/>
    <property type="evidence" value="ECO:0007669"/>
    <property type="project" value="InterPro"/>
</dbReference>
<feature type="domain" description="ELK" evidence="8">
    <location>
        <begin position="1587"/>
        <end position="1605"/>
    </location>
</feature>
<evidence type="ECO:0000256" key="4">
    <source>
        <dbReference type="ARBA" id="ARBA00023054"/>
    </source>
</evidence>
<feature type="coiled-coil region" evidence="6">
    <location>
        <begin position="414"/>
        <end position="501"/>
    </location>
</feature>
<dbReference type="Proteomes" id="UP000796761">
    <property type="component" value="Unassembled WGS sequence"/>
</dbReference>
<keyword evidence="5" id="KW-0206">Cytoskeleton</keyword>
<feature type="coiled-coil region" evidence="6">
    <location>
        <begin position="1867"/>
        <end position="1894"/>
    </location>
</feature>
<proteinExistence type="predicted"/>
<dbReference type="GO" id="GO:0005813">
    <property type="term" value="C:centrosome"/>
    <property type="evidence" value="ECO:0007669"/>
    <property type="project" value="UniProtKB-SubCell"/>
</dbReference>
<feature type="coiled-coil region" evidence="6">
    <location>
        <begin position="3733"/>
        <end position="3830"/>
    </location>
</feature>
<feature type="coiled-coil region" evidence="6">
    <location>
        <begin position="1344"/>
        <end position="1460"/>
    </location>
</feature>
<name>A0A8K1LRC1_9PASS</name>
<dbReference type="PANTHER" id="PTHR44981:SF3">
    <property type="entry name" value="PERICENTRIN"/>
    <property type="match status" value="1"/>
</dbReference>
<feature type="coiled-coil region" evidence="6">
    <location>
        <begin position="4206"/>
        <end position="4240"/>
    </location>
</feature>
<feature type="coiled-coil region" evidence="6">
    <location>
        <begin position="1956"/>
        <end position="2117"/>
    </location>
</feature>
<feature type="coiled-coil region" evidence="6">
    <location>
        <begin position="2160"/>
        <end position="2284"/>
    </location>
</feature>
<dbReference type="PANTHER" id="PTHR44981">
    <property type="entry name" value="PERICENTRIN-LIKE PROTEIN, ISOFORM F"/>
    <property type="match status" value="1"/>
</dbReference>
<feature type="coiled-coil region" evidence="6">
    <location>
        <begin position="3867"/>
        <end position="3898"/>
    </location>
</feature>
<dbReference type="GO" id="GO:0060090">
    <property type="term" value="F:molecular adaptor activity"/>
    <property type="evidence" value="ECO:0007669"/>
    <property type="project" value="InterPro"/>
</dbReference>
<evidence type="ECO:0000256" key="3">
    <source>
        <dbReference type="ARBA" id="ARBA00022553"/>
    </source>
</evidence>
<evidence type="ECO:0000256" key="7">
    <source>
        <dbReference type="SAM" id="MobiDB-lite"/>
    </source>
</evidence>
<feature type="coiled-coil region" evidence="6">
    <location>
        <begin position="1744"/>
        <end position="1827"/>
    </location>
</feature>
<comment type="subcellular location">
    <subcellularLocation>
        <location evidence="1">Cytoplasm</location>
        <location evidence="1">Cytoskeleton</location>
        <location evidence="1">Microtubule organizing center</location>
        <location evidence="1">Centrosome</location>
    </subcellularLocation>
</comment>
<evidence type="ECO:0000259" key="8">
    <source>
        <dbReference type="SMART" id="SM01188"/>
    </source>
</evidence>
<feature type="coiled-coil region" evidence="6">
    <location>
        <begin position="826"/>
        <end position="1040"/>
    </location>
</feature>
<evidence type="ECO:0000313" key="9">
    <source>
        <dbReference type="EMBL" id="TRZ23237.1"/>
    </source>
</evidence>
<feature type="region of interest" description="Disordered" evidence="7">
    <location>
        <begin position="4029"/>
        <end position="4056"/>
    </location>
</feature>
<feature type="coiled-coil region" evidence="6">
    <location>
        <begin position="1649"/>
        <end position="1720"/>
    </location>
</feature>
<evidence type="ECO:0000256" key="2">
    <source>
        <dbReference type="ARBA" id="ARBA00022490"/>
    </source>
</evidence>
<organism evidence="9 10">
    <name type="scientific">Zosterops borbonicus</name>
    <dbReference type="NCBI Taxonomy" id="364589"/>
    <lineage>
        <taxon>Eukaryota</taxon>
        <taxon>Metazoa</taxon>
        <taxon>Chordata</taxon>
        <taxon>Craniata</taxon>
        <taxon>Vertebrata</taxon>
        <taxon>Euteleostomi</taxon>
        <taxon>Archelosauria</taxon>
        <taxon>Archosauria</taxon>
        <taxon>Dinosauria</taxon>
        <taxon>Saurischia</taxon>
        <taxon>Theropoda</taxon>
        <taxon>Coelurosauria</taxon>
        <taxon>Aves</taxon>
        <taxon>Neognathae</taxon>
        <taxon>Neoaves</taxon>
        <taxon>Telluraves</taxon>
        <taxon>Australaves</taxon>
        <taxon>Passeriformes</taxon>
        <taxon>Sylvioidea</taxon>
        <taxon>Zosteropidae</taxon>
        <taxon>Zosterops</taxon>
    </lineage>
</organism>
<feature type="compositionally biased region" description="Basic and acidic residues" evidence="7">
    <location>
        <begin position="47"/>
        <end position="58"/>
    </location>
</feature>
<feature type="coiled-coil region" evidence="6">
    <location>
        <begin position="2563"/>
        <end position="2726"/>
    </location>
</feature>
<feature type="domain" description="ELK" evidence="8">
    <location>
        <begin position="1246"/>
        <end position="1267"/>
    </location>
</feature>
<evidence type="ECO:0000313" key="10">
    <source>
        <dbReference type="Proteomes" id="UP000796761"/>
    </source>
</evidence>
<feature type="region of interest" description="Disordered" evidence="7">
    <location>
        <begin position="23"/>
        <end position="114"/>
    </location>
</feature>
<dbReference type="OrthoDB" id="2020852at2759"/>
<dbReference type="Pfam" id="PF10495">
    <property type="entry name" value="PACT_coil_coil"/>
    <property type="match status" value="1"/>
</dbReference>
<feature type="coiled-coil region" evidence="6">
    <location>
        <begin position="1527"/>
        <end position="1554"/>
    </location>
</feature>
<feature type="region of interest" description="Disordered" evidence="7">
    <location>
        <begin position="4365"/>
        <end position="4388"/>
    </location>
</feature>
<keyword evidence="2" id="KW-0963">Cytoplasm</keyword>
<accession>A0A8K1LRC1</accession>
<dbReference type="InterPro" id="IPR005539">
    <property type="entry name" value="ELK_dom"/>
</dbReference>
<dbReference type="GO" id="GO:0003677">
    <property type="term" value="F:DNA binding"/>
    <property type="evidence" value="ECO:0007669"/>
    <property type="project" value="InterPro"/>
</dbReference>
<feature type="region of interest" description="Disordered" evidence="7">
    <location>
        <begin position="4402"/>
        <end position="4431"/>
    </location>
</feature>
<feature type="domain" description="ELK" evidence="8">
    <location>
        <begin position="1558"/>
        <end position="1579"/>
    </location>
</feature>
<dbReference type="GO" id="GO:0005737">
    <property type="term" value="C:cytoplasm"/>
    <property type="evidence" value="ECO:0007669"/>
    <property type="project" value="UniProtKB-ARBA"/>
</dbReference>
<feature type="domain" description="ELK" evidence="8">
    <location>
        <begin position="381"/>
        <end position="399"/>
    </location>
</feature>
<feature type="coiled-coil region" evidence="6">
    <location>
        <begin position="3073"/>
        <end position="3121"/>
    </location>
</feature>
<protein>
    <recommendedName>
        <fullName evidence="8">ELK domain-containing protein</fullName>
    </recommendedName>
</protein>
<gene>
    <name evidence="9" type="ORF">HGM15179_003873</name>
</gene>
<feature type="coiled-coil region" evidence="6">
    <location>
        <begin position="3161"/>
        <end position="3195"/>
    </location>
</feature>
<feature type="coiled-coil region" evidence="6">
    <location>
        <begin position="2752"/>
        <end position="2927"/>
    </location>
</feature>
<feature type="domain" description="ELK" evidence="8">
    <location>
        <begin position="444"/>
        <end position="465"/>
    </location>
</feature>
<feature type="domain" description="ELK" evidence="8">
    <location>
        <begin position="1878"/>
        <end position="1900"/>
    </location>
</feature>
<feature type="coiled-coil region" evidence="6">
    <location>
        <begin position="2400"/>
        <end position="2427"/>
    </location>
</feature>
<feature type="coiled-coil region" evidence="6">
    <location>
        <begin position="2470"/>
        <end position="2511"/>
    </location>
</feature>
<sequence length="4465" mass="517238">MEAQEEARSRKLEAGRAKFAYFRQRKAKGDVAQSQKKAAKRKGSAVHTHDLPKEEHPVAPRGAGGDTEGQAEGTNPSEATREGSTDLSSWEPLDDHATEKDRITPGAGSSQAEAQRCKARIAELENRLLEKQEAVERLTLQMDELQDQLTQHNDSMQLQEMTVQEQNEIIRKLTTCLQQAKKDRDELQEEASHVAGQIQDLQLQLHQVTEILRSKTLRKSEGLEAQQQMSLFQRCLREQNAHLEILREKAHDLEVQLESSQKNTKDKENLLAQMEEDMKDTMQELHKSIDEKEQHIKSLQDLLTSERSGLSLLQHTLSLRDSEITELKKEIALSKVKEQQRIEELKITHEKDICRQLDNLRNELEKCHRREIAEAKQVYEEEIILKYKNELEQFKKELCALNSEEHIQNLNGIIIDLNVRLQESEISKENLRKKLENQREDFQREKSQIETKYKDLIDGLKYQLAYAEEQVKEAQQYKKEKQSLNEEIQKLNSYIQKLNEKQLHEAGKSIDLRQKCDGEIVSNKTLLELRENQILSGISQLQGVGPGEMWGRAQQSEGRDEPVHGELEFQHDSSRDQLEEKNNLEIMKDNGNSEGENLSEEPLSELGLFSGDEGILAKYLISTDTPEDSCVSSSSEGHAIEEGRCSMYGLDNSVLLEPSRDFISPPLNSSLDEGTCLSGLAQDMFAEAEVRAEAFVSDVSDGSLQQNRIGDLSDIEGGDEMMCLAERHLKPAELLHQESASEMPYQDTKEPVQNWEKAVSGLSHMHVELENECEAGICSEEEFLHKMEKEKELENKLMLLVKQQGEDGGQSSLTQVSNPSAWLEMVKDLQEERDMLVMQLRAQEQLVRDAQEQQTGSDSMGSKVQPLFGHQLAALQSQRDQMQSQLNAQKAENQRIAELFSQKTISEETLLKEQELLKAEISNKEQNLALLLKENTALRERLSKVEENLVKTEKALAENASIIEDLEKNIHDLNSEMENIKKIQECERLSYEDRLNLSNQEINKLTAEIKEKTTEYSEEKSQLTEEIALLKKAHLELEARWQESCQAAQEAQSKVEKHYKEEMEKMETQHLAELTEVRLAHEREIKELNAEIKDKVEEQQKLEEKRKEEIAIIKKVHEREHDRELSELAAKHSEEMEKLRAELKEEQRHLLDELQQQMEATHRAEHEQAQLQSQTLHNLELEALRLTLNNMHTSQLELTQSNLRKEKETALMELREMLNDKRAQEVAILQSRHQLEWEKIKEQCLKEKEDLKSKYQQELVDQRKKIELEMEETHVQALETLKRDWELESDRRLKNVCEELCEKHQSEMIALQKSLEMDLEKVRAELGLLSVENVQSKMKCIELERQHQLAITELQEQLQAEHNQLLEDIKMKSQEKEQDLQNELDQLQVKHEQLKAQSQEEIRQLWSQLDSTRANRQDLSELKEQLLARASQVKEIECLKQEFEQQRQQRNREHEAELEQLRLYFENKLIVAEENYREELLLLHQKQQELTDYSLSELEMSQNQAGDISSSVTLFEEPAEKERSVAFGQLNQQLEQQQEELACLQLQLKEQHRHELDSLRSSLALQYEEDLMKMKMDLSDKYVTEIEAMKRKHCSELEQLRAQLSEEHSKEMTKLCLQGAQDVACQVEMEVAEQMSVLEEANKAKLALSSSEKQCIAELSEEIRHLKEEIIKQKEFSEQNEKHLKEEMEKVKSKVAEDHKNELRIEVKKIENMYKEKEKKWQCESEAQRILAEEKLSLLHIELQTKAESEKQNLQKQFELREAEMIQLQDHQAARILELEKLVKEQQNNLQQLEDSLAGAQAVQKAQQQYEADLEAAKALMAKEMEKATLCLQEECALKLLEAQNKFMEEHNTMTQKFTTEQEILLQQLKKKHVDELELQSQQLQEKHKQQILSLTADFQAKHQTEIETLKSTLENKHQIQLESCVAELQAKHQAQIDELEVKHLSNLDSLESSYLSEIQTVRDEHIQALEKLQLQHREQLQEQDKMHQAQLLQEIEMLKLKHAEELQLSQNNLKIELATVNMERLRTMALEAEEAHKDDLNTALRNQRHLLEEEKRLALDLLREEVLQMEKNHRKALQELKDLHEADIRKHKEEYSRELEEELGKLKAQHEREQELYASASATEIESVRTALLAQFEEVKLKQQLQFQEEIELLKCQSEVLLEQQIAQLKDEFEAEKKTSLHDKEQMFIEEREKAQAAHQKEQEMLSALLQERAAIITQLEKKVASLKHEIEETNSELETLLRRRGRENQEGGNLVALLRSDIEESKEEREKLRESYQHVLKLLMEVVKATIAIQDLICSKIGLCLDDSLASGDSKETQSIMEEMGFMQYFKGKENHHLEKEEELLDETLTEHNQLSPGTDEVSELSQYLCESVFIKPELACESEETILKICHRLRTAVERLLELVTESTKELEKMHENHAQFEEEFSRRNRETAQVVSQHQELMECLTEESEAKNQLALELHKAEGIIEGYVAEKAALEEALNLKEESERCLIVELENMRERFQELTQEQAILGLLKEVEFLSKEKLELQCQAEKDRSNFRSQMKVLEVELEEQLHSNQDLATKLLEVAELKQQIEVLEKQLKNQRQFMDEQAIEREHERDDFQQEIQKLEEQLKQSAKSQTSGQSREQRNYELILQVESLQAEIKEKMDDYNKLLLEKERKHQEIAARDEEIEKLMAQIQELKLSGAEVSKTVHSLEQQLQKMKKVETELKQDKEALQQQQYNNLIQISALQSKLDEARHRVPVDGSSAPVLKEQLQAEQEALQAKEREIESLLDQVEQYKDNLSKKDEEILQLNLQLEIHKNLSTSNIIQLQAENAHLQEDLTKLHVKQSQDLGLSDSSALSLPQALLEEKNQEIDHLNEQMKRLQHELQNALENKVAEDQKPEIEELRSLVEHLRLDQERLRKDKDEEVEQLHGVIEKLQKELAQFGPVCHEDSDSQVYFYDVSLEKSVENLQNELKKGLIDCQADADPNRRNTSVLFKVRELQEELELVSASKEALQQQLEKKELQLKTEVETLEKKCQQLRESSEQSVAELTSLRMQHQALQEEYSISQTHLSQREADTKMISSRVQELEDKVREREANILEKEMQIKTMADRKEADTTELQYLTEKVAELQTELEKRGASQARDVYSLQLEVSRLDFQVQALNQKEVAYLREIKELQGSTAKLKGEIKAHMKELKALRLERAEILSQLESCKLAEQVGHEETKFLKPFCQSERKDAALKNGMQDLEANIDQSFGVLASPTAKLEKDEVMFDLTTQNKNPKTQIEQSQENILGQDMDMIRSSGGDQDLKKHCQQMLEIHQTPDSPKHNLNKDKETPKDFQNLIASMSSWGSPEVMRKQDMSMELQPMLHLTPFSEAENTDFQLVHTRSSLQGDNSISLGYSNLDEDGSGDAAVGVDRKSPAFSESIYSVDDDEEMEKKLLQMREADNLTLTPSDLQDDERSRVSAMSDGCGSNTSSNLAANLKQELQTSDHLDANVMAYLHYRGMIPDIMESMKEKEILSPQMKTVLKMVYEESRKILALSEHPFGFRELKNVPQARVAMEGWQKEGLSLLDAIQSLKDYLSKVTDRGDKEASGVAADWRGELLQAVQSVLEKERNVLQIDLKSHFSSPASGDASSLGEKLEYIMKQQEEQRQMVVEHLFSSDRNSLLSEIQDLRAQLRMTHLQNQEKLQQLQETLTKAEDHGNKQEHQLRRKVELLEYKLQQEKSIVSDLHSTLSEEQKRSSETCDLLNQEKASLKSELSGSKQENERLQKSLEELQKEINNLRVELEKKEKDLAAALEDLQAEQLKGSELRGWFEEQQRQQRKAEDEKTKAMEELQAALDVQSVQNCQLAVSLEHERTVADNLRKELQIEHSRCEALLSQEHTKLRELQKNLEAEKNHSLELLDSLNHERVLTEQLSLRVKEGASCQHRESLLEQAFVRELQAQLEEERARTMELAAVIEKMHQKAILSKRQLEAEVQMCCEETQKEREVSDKLRATLESLQAQKQEVIRSLEAQREREIKLKVDWEQLQSLFKLLKEQDKNRREERERERKQQQQTELQKQKDWQRDQERLQNLERQHQRDEQRIKELQEILAVLKEREKERNPPIPNCQEELLCTSSKDGSATQPVTKETEKPHLQQQQQQLEKIRQQLLFVAAHLNEFIYKTLDKTVNDWSASNDEAVASLLQTLRELKSDLLSPPTFQMRSTGDADPVQELEREAWQRERNTLQNMLKQAEAQLAKAKAEIENKPVAETSHPKLQRLYRKYIRAESFRKALVYQKKYLLLLLGGFQDCEQATLSLIARMGIYPSPADLQLSASHSRPFTKFRCAARAIIAISRLKFLVKKWNKVGRKSTQGESISHSTGGNTASGARTEVLKEQQPPAVPASSPPTRDRGTGQCHRTSCAARFMSLSPRCSSHSHSRLHPSPSPAPDKSLVPPQDPEQSLTEYIHRLEAIQQRLRGGQPGQVLGSPHQRNLK</sequence>
<feature type="coiled-coil region" evidence="6">
    <location>
        <begin position="2985"/>
        <end position="3037"/>
    </location>
</feature>
<feature type="coiled-coil region" evidence="6">
    <location>
        <begin position="1071"/>
        <end position="1164"/>
    </location>
</feature>
<feature type="coiled-coil region" evidence="6">
    <location>
        <begin position="236"/>
        <end position="302"/>
    </location>
</feature>
<dbReference type="SMART" id="SM01188">
    <property type="entry name" value="ELK"/>
    <property type="match status" value="9"/>
</dbReference>
<comment type="caution">
    <text evidence="9">The sequence shown here is derived from an EMBL/GenBank/DDBJ whole genome shotgun (WGS) entry which is preliminary data.</text>
</comment>
<feature type="domain" description="ELK" evidence="8">
    <location>
        <begin position="1124"/>
        <end position="1144"/>
    </location>
</feature>
<feature type="coiled-coil region" evidence="6">
    <location>
        <begin position="1200"/>
        <end position="1272"/>
    </location>
</feature>
<feature type="compositionally biased region" description="Basic and acidic residues" evidence="7">
    <location>
        <begin position="93"/>
        <end position="103"/>
    </location>
</feature>
<feature type="coiled-coil region" evidence="6">
    <location>
        <begin position="3662"/>
        <end position="3696"/>
    </location>
</feature>
<keyword evidence="4 6" id="KW-0175">Coiled coil</keyword>
<evidence type="ECO:0000256" key="1">
    <source>
        <dbReference type="ARBA" id="ARBA00004300"/>
    </source>
</evidence>
<evidence type="ECO:0000256" key="5">
    <source>
        <dbReference type="ARBA" id="ARBA00023212"/>
    </source>
</evidence>
<dbReference type="InterPro" id="IPR028745">
    <property type="entry name" value="AKAP9/Pericentrin"/>
</dbReference>
<keyword evidence="3" id="KW-0597">Phosphoprotein</keyword>
<reference evidence="9" key="1">
    <citation type="submission" date="2019-04" db="EMBL/GenBank/DDBJ databases">
        <title>Genome assembly of Zosterops borbonicus 15179.</title>
        <authorList>
            <person name="Leroy T."/>
            <person name="Anselmetti Y."/>
            <person name="Tilak M.-K."/>
            <person name="Nabholz B."/>
        </authorList>
    </citation>
    <scope>NUCLEOTIDE SEQUENCE</scope>
    <source>
        <strain evidence="9">HGM_15179</strain>
        <tissue evidence="9">Muscle</tissue>
    </source>
</reference>